<feature type="region of interest" description="Disordered" evidence="2">
    <location>
        <begin position="1"/>
        <end position="69"/>
    </location>
</feature>
<evidence type="ECO:0000256" key="1">
    <source>
        <dbReference type="ARBA" id="ARBA00023242"/>
    </source>
</evidence>
<organism evidence="4 5">
    <name type="scientific">Cutaneotrichosporon cavernicola</name>
    <dbReference type="NCBI Taxonomy" id="279322"/>
    <lineage>
        <taxon>Eukaryota</taxon>
        <taxon>Fungi</taxon>
        <taxon>Dikarya</taxon>
        <taxon>Basidiomycota</taxon>
        <taxon>Agaricomycotina</taxon>
        <taxon>Tremellomycetes</taxon>
        <taxon>Trichosporonales</taxon>
        <taxon>Trichosporonaceae</taxon>
        <taxon>Cutaneotrichosporon</taxon>
    </lineage>
</organism>
<feature type="region of interest" description="Disordered" evidence="2">
    <location>
        <begin position="401"/>
        <end position="420"/>
    </location>
</feature>
<keyword evidence="1" id="KW-0539">Nucleus</keyword>
<dbReference type="EMBL" id="AP028212">
    <property type="protein sequence ID" value="BEI87786.1"/>
    <property type="molecule type" value="Genomic_DNA"/>
</dbReference>
<dbReference type="PROSITE" id="PS00463">
    <property type="entry name" value="ZN2_CY6_FUNGAL_1"/>
    <property type="match status" value="1"/>
</dbReference>
<accession>A0AA48KYP8</accession>
<evidence type="ECO:0000259" key="3">
    <source>
        <dbReference type="PROSITE" id="PS50048"/>
    </source>
</evidence>
<dbReference type="GeneID" id="85491657"/>
<dbReference type="InterPro" id="IPR036864">
    <property type="entry name" value="Zn2-C6_fun-type_DNA-bd_sf"/>
</dbReference>
<feature type="compositionally biased region" description="Basic and acidic residues" evidence="2">
    <location>
        <begin position="171"/>
        <end position="187"/>
    </location>
</feature>
<keyword evidence="5" id="KW-1185">Reference proteome</keyword>
<feature type="region of interest" description="Disordered" evidence="2">
    <location>
        <begin position="162"/>
        <end position="188"/>
    </location>
</feature>
<dbReference type="Gene3D" id="4.10.240.10">
    <property type="entry name" value="Zn(2)-C6 fungal-type DNA-binding domain"/>
    <property type="match status" value="1"/>
</dbReference>
<evidence type="ECO:0000256" key="2">
    <source>
        <dbReference type="SAM" id="MobiDB-lite"/>
    </source>
</evidence>
<evidence type="ECO:0000313" key="4">
    <source>
        <dbReference type="EMBL" id="BEI87786.1"/>
    </source>
</evidence>
<dbReference type="Pfam" id="PF00172">
    <property type="entry name" value="Zn_clus"/>
    <property type="match status" value="1"/>
</dbReference>
<dbReference type="AlphaFoldDB" id="A0AA48KYP8"/>
<feature type="region of interest" description="Disordered" evidence="2">
    <location>
        <begin position="457"/>
        <end position="482"/>
    </location>
</feature>
<dbReference type="PROSITE" id="PS50048">
    <property type="entry name" value="ZN2_CY6_FUNGAL_2"/>
    <property type="match status" value="1"/>
</dbReference>
<dbReference type="SUPFAM" id="SSF57701">
    <property type="entry name" value="Zn2/Cys6 DNA-binding domain"/>
    <property type="match status" value="1"/>
</dbReference>
<dbReference type="Proteomes" id="UP001233271">
    <property type="component" value="Chromosome 1"/>
</dbReference>
<protein>
    <recommendedName>
        <fullName evidence="3">Zn(2)-C6 fungal-type domain-containing protein</fullName>
    </recommendedName>
</protein>
<dbReference type="InterPro" id="IPR001138">
    <property type="entry name" value="Zn2Cys6_DnaBD"/>
</dbReference>
<feature type="compositionally biased region" description="Polar residues" evidence="2">
    <location>
        <begin position="409"/>
        <end position="419"/>
    </location>
</feature>
<dbReference type="KEGG" id="ccac:CcaHIS019_0105040"/>
<dbReference type="PANTHER" id="PTHR37534:SF20">
    <property type="entry name" value="PRO1A C6 ZINK-FINGER PROTEIN"/>
    <property type="match status" value="1"/>
</dbReference>
<proteinExistence type="predicted"/>
<feature type="region of interest" description="Disordered" evidence="2">
    <location>
        <begin position="99"/>
        <end position="122"/>
    </location>
</feature>
<dbReference type="CDD" id="cd00067">
    <property type="entry name" value="GAL4"/>
    <property type="match status" value="1"/>
</dbReference>
<gene>
    <name evidence="4" type="ORF">CcaverHIS019_0105040</name>
</gene>
<feature type="compositionally biased region" description="Polar residues" evidence="2">
    <location>
        <begin position="17"/>
        <end position="31"/>
    </location>
</feature>
<dbReference type="GO" id="GO:0000981">
    <property type="term" value="F:DNA-binding transcription factor activity, RNA polymerase II-specific"/>
    <property type="evidence" value="ECO:0007669"/>
    <property type="project" value="InterPro"/>
</dbReference>
<dbReference type="PANTHER" id="PTHR37534">
    <property type="entry name" value="TRANSCRIPTIONAL ACTIVATOR PROTEIN UGA3"/>
    <property type="match status" value="1"/>
</dbReference>
<reference evidence="4" key="1">
    <citation type="journal article" date="2023" name="BMC Genomics">
        <title>Chromosome-level genome assemblies of Cutaneotrichosporon spp. (Trichosporonales, Basidiomycota) reveal imbalanced evolution between nucleotide sequences and chromosome synteny.</title>
        <authorList>
            <person name="Kobayashi Y."/>
            <person name="Kayamori A."/>
            <person name="Aoki K."/>
            <person name="Shiwa Y."/>
            <person name="Matsutani M."/>
            <person name="Fujita N."/>
            <person name="Sugita T."/>
            <person name="Iwasaki W."/>
            <person name="Tanaka N."/>
            <person name="Takashima M."/>
        </authorList>
    </citation>
    <scope>NUCLEOTIDE SEQUENCE</scope>
    <source>
        <strain evidence="4">HIS019</strain>
    </source>
</reference>
<dbReference type="RefSeq" id="XP_060453052.1">
    <property type="nucleotide sequence ID" value="XM_060601056.1"/>
</dbReference>
<dbReference type="GO" id="GO:0008270">
    <property type="term" value="F:zinc ion binding"/>
    <property type="evidence" value="ECO:0007669"/>
    <property type="project" value="InterPro"/>
</dbReference>
<dbReference type="SMART" id="SM00066">
    <property type="entry name" value="GAL4"/>
    <property type="match status" value="1"/>
</dbReference>
<feature type="compositionally biased region" description="Basic residues" evidence="2">
    <location>
        <begin position="112"/>
        <end position="122"/>
    </location>
</feature>
<feature type="domain" description="Zn(2)-C6 fungal-type" evidence="3">
    <location>
        <begin position="130"/>
        <end position="162"/>
    </location>
</feature>
<feature type="compositionally biased region" description="Pro residues" evidence="2">
    <location>
        <begin position="457"/>
        <end position="466"/>
    </location>
</feature>
<name>A0AA48KYP8_9TREE</name>
<evidence type="ECO:0000313" key="5">
    <source>
        <dbReference type="Proteomes" id="UP001233271"/>
    </source>
</evidence>
<sequence length="482" mass="51353">MAALISNPQLAHPNPFLQVNSDSSGASSPDTATPFPNRHRGESSMPPPPQHSSHTSPARVGASSAPPWYGLTGPYEVPTQLEWRDKPVHQYIQYAAPRHHPYAQEPPAPPRKSGRLGVKRRQKYTRSRTGCLGCRARRIKCDEGRPICRRCVVAKRESDCVFPEQGGKKRKDSDSECSSPEHRKNSPDEAALDLMYRGSDESQPSLSCLSTHSGSFESLIPDELGLKPESFGVLPFDLPMPEGFGLLWSAPPFVANAPLSFLEAPGQPSVHPAHAPVLHMQAQAQVGRESGEKNPSDPATHMLTMPKFTVLYFPTAHEQNLTFHYCVHAVDLTIAMPHGPNPILAVSPPLALASLRRTSAACDALRLALLGAGAAYQAFLQAWGGQPTSETARLAAASSLREEGEDMNLPSTETTTNGGSAALEGYAAHSVETQFGVSHVAVHLFACVAQLLAPVGSPPSEPPVPFGPGESAVPGPSGGAGS</sequence>